<evidence type="ECO:0000313" key="2">
    <source>
        <dbReference type="EMBL" id="PTX44387.1"/>
    </source>
</evidence>
<reference evidence="2 3" key="1">
    <citation type="submission" date="2018-04" db="EMBL/GenBank/DDBJ databases">
        <title>Genomic Encyclopedia of Archaeal and Bacterial Type Strains, Phase II (KMG-II): from individual species to whole genera.</title>
        <authorList>
            <person name="Goeker M."/>
        </authorList>
    </citation>
    <scope>NUCLEOTIDE SEQUENCE [LARGE SCALE GENOMIC DNA]</scope>
    <source>
        <strain evidence="2 3">DSM 23082</strain>
    </source>
</reference>
<accession>A0A2T6AKR8</accession>
<evidence type="ECO:0000313" key="3">
    <source>
        <dbReference type="Proteomes" id="UP000244174"/>
    </source>
</evidence>
<comment type="caution">
    <text evidence="2">The sequence shown here is derived from an EMBL/GenBank/DDBJ whole genome shotgun (WGS) entry which is preliminary data.</text>
</comment>
<evidence type="ECO:0000256" key="1">
    <source>
        <dbReference type="SAM" id="MobiDB-lite"/>
    </source>
</evidence>
<organism evidence="2 3">
    <name type="scientific">Christiangramia gaetbulicola</name>
    <dbReference type="NCBI Taxonomy" id="703340"/>
    <lineage>
        <taxon>Bacteria</taxon>
        <taxon>Pseudomonadati</taxon>
        <taxon>Bacteroidota</taxon>
        <taxon>Flavobacteriia</taxon>
        <taxon>Flavobacteriales</taxon>
        <taxon>Flavobacteriaceae</taxon>
        <taxon>Christiangramia</taxon>
    </lineage>
</organism>
<keyword evidence="3" id="KW-1185">Reference proteome</keyword>
<sequence length="36" mass="4305">MFCHSEYISESNNNKDPETSRVQGMVRKREKVIYDL</sequence>
<protein>
    <submittedName>
        <fullName evidence="2">Uncharacterized protein</fullName>
    </submittedName>
</protein>
<name>A0A2T6AKR8_9FLAO</name>
<feature type="region of interest" description="Disordered" evidence="1">
    <location>
        <begin position="1"/>
        <end position="24"/>
    </location>
</feature>
<dbReference type="AlphaFoldDB" id="A0A2T6AKR8"/>
<dbReference type="Proteomes" id="UP000244174">
    <property type="component" value="Unassembled WGS sequence"/>
</dbReference>
<proteinExistence type="predicted"/>
<dbReference type="EMBL" id="QBKQ01000001">
    <property type="protein sequence ID" value="PTX44387.1"/>
    <property type="molecule type" value="Genomic_DNA"/>
</dbReference>
<gene>
    <name evidence="2" type="ORF">C8P64_0366</name>
</gene>